<evidence type="ECO:0000256" key="4">
    <source>
        <dbReference type="ARBA" id="ARBA00023027"/>
    </source>
</evidence>
<dbReference type="InterPro" id="IPR029039">
    <property type="entry name" value="Flavoprotein-like_sf"/>
</dbReference>
<evidence type="ECO:0000256" key="1">
    <source>
        <dbReference type="ARBA" id="ARBA00022630"/>
    </source>
</evidence>
<evidence type="ECO:0000256" key="5">
    <source>
        <dbReference type="ARBA" id="ARBA00048542"/>
    </source>
</evidence>
<dbReference type="PANTHER" id="PTHR43741">
    <property type="entry name" value="FMN-DEPENDENT NADH-AZOREDUCTASE 1"/>
    <property type="match status" value="1"/>
</dbReference>
<gene>
    <name evidence="8" type="primary">azoR2</name>
    <name evidence="6" type="synonym">azoR</name>
    <name evidence="8" type="ORF">PM10SUCC1_10400</name>
</gene>
<comment type="function">
    <text evidence="6">Also exhibits azoreductase activity. Catalyzes the reductive cleavage of the azo bond in aromatic azo compounds to the corresponding amines.</text>
</comment>
<evidence type="ECO:0000256" key="2">
    <source>
        <dbReference type="ARBA" id="ARBA00022643"/>
    </source>
</evidence>
<comment type="caution">
    <text evidence="6">Lacks conserved residue(s) required for the propagation of feature annotation.</text>
</comment>
<dbReference type="InterPro" id="IPR023048">
    <property type="entry name" value="NADH:quinone_OxRdtase_FMN_depd"/>
</dbReference>
<dbReference type="EMBL" id="BSDY01000004">
    <property type="protein sequence ID" value="GLI55526.1"/>
    <property type="molecule type" value="Genomic_DNA"/>
</dbReference>
<feature type="domain" description="Flavodoxin-like fold" evidence="7">
    <location>
        <begin position="1"/>
        <end position="191"/>
    </location>
</feature>
<dbReference type="InterPro" id="IPR003680">
    <property type="entry name" value="Flavodoxin_fold"/>
</dbReference>
<feature type="binding site" evidence="6">
    <location>
        <begin position="86"/>
        <end position="89"/>
    </location>
    <ligand>
        <name>FMN</name>
        <dbReference type="ChEBI" id="CHEBI:58210"/>
    </ligand>
</feature>
<keyword evidence="1 6" id="KW-0285">Flavoprotein</keyword>
<dbReference type="GO" id="GO:0016652">
    <property type="term" value="F:oxidoreductase activity, acting on NAD(P)H as acceptor"/>
    <property type="evidence" value="ECO:0007669"/>
    <property type="project" value="UniProtKB-UniRule"/>
</dbReference>
<comment type="caution">
    <text evidence="8">The sequence shown here is derived from an EMBL/GenBank/DDBJ whole genome shotgun (WGS) entry which is preliminary data.</text>
</comment>
<keyword evidence="4 6" id="KW-0520">NAD</keyword>
<dbReference type="GO" id="GO:0010181">
    <property type="term" value="F:FMN binding"/>
    <property type="evidence" value="ECO:0007669"/>
    <property type="project" value="UniProtKB-UniRule"/>
</dbReference>
<dbReference type="GO" id="GO:0009055">
    <property type="term" value="F:electron transfer activity"/>
    <property type="evidence" value="ECO:0007669"/>
    <property type="project" value="UniProtKB-UniRule"/>
</dbReference>
<dbReference type="RefSeq" id="WP_281834056.1">
    <property type="nucleotide sequence ID" value="NZ_BSDY01000004.1"/>
</dbReference>
<comment type="cofactor">
    <cofactor evidence="6">
        <name>FMN</name>
        <dbReference type="ChEBI" id="CHEBI:58210"/>
    </cofactor>
    <text evidence="6">Binds 1 FMN per subunit.</text>
</comment>
<dbReference type="SUPFAM" id="SSF52218">
    <property type="entry name" value="Flavoproteins"/>
    <property type="match status" value="1"/>
</dbReference>
<dbReference type="EC" id="1.7.1.17" evidence="6"/>
<dbReference type="HAMAP" id="MF_01216">
    <property type="entry name" value="Azoreductase_type1"/>
    <property type="match status" value="1"/>
</dbReference>
<comment type="catalytic activity">
    <reaction evidence="6">
        <text>2 a quinone + NADH + H(+) = 2 a 1,4-benzosemiquinone + NAD(+)</text>
        <dbReference type="Rhea" id="RHEA:65952"/>
        <dbReference type="ChEBI" id="CHEBI:15378"/>
        <dbReference type="ChEBI" id="CHEBI:57540"/>
        <dbReference type="ChEBI" id="CHEBI:57945"/>
        <dbReference type="ChEBI" id="CHEBI:132124"/>
        <dbReference type="ChEBI" id="CHEBI:134225"/>
    </reaction>
</comment>
<comment type="similarity">
    <text evidence="6">Belongs to the azoreductase type 1 family.</text>
</comment>
<proteinExistence type="inferred from homology"/>
<dbReference type="Gene3D" id="3.40.50.360">
    <property type="match status" value="1"/>
</dbReference>
<dbReference type="EC" id="1.6.5.-" evidence="6"/>
<keyword evidence="2 6" id="KW-0288">FMN</keyword>
<reference evidence="8" key="1">
    <citation type="submission" date="2022-12" db="EMBL/GenBank/DDBJ databases">
        <title>Reference genome sequencing for broad-spectrum identification of bacterial and archaeal isolates by mass spectrometry.</title>
        <authorList>
            <person name="Sekiguchi Y."/>
            <person name="Tourlousse D.M."/>
        </authorList>
    </citation>
    <scope>NUCLEOTIDE SEQUENCE</scope>
    <source>
        <strain evidence="8">10succ1</strain>
    </source>
</reference>
<evidence type="ECO:0000256" key="6">
    <source>
        <dbReference type="HAMAP-Rule" id="MF_01216"/>
    </source>
</evidence>
<comment type="catalytic activity">
    <reaction evidence="5">
        <text>N,N-dimethyl-1,4-phenylenediamine + anthranilate + 2 NAD(+) = 2-(4-dimethylaminophenyl)diazenylbenzoate + 2 NADH + 2 H(+)</text>
        <dbReference type="Rhea" id="RHEA:55872"/>
        <dbReference type="ChEBI" id="CHEBI:15378"/>
        <dbReference type="ChEBI" id="CHEBI:15783"/>
        <dbReference type="ChEBI" id="CHEBI:16567"/>
        <dbReference type="ChEBI" id="CHEBI:57540"/>
        <dbReference type="ChEBI" id="CHEBI:57945"/>
        <dbReference type="ChEBI" id="CHEBI:71579"/>
        <dbReference type="EC" id="1.7.1.17"/>
    </reaction>
    <physiologicalReaction direction="right-to-left" evidence="5">
        <dbReference type="Rhea" id="RHEA:55874"/>
    </physiologicalReaction>
</comment>
<dbReference type="GO" id="GO:0016655">
    <property type="term" value="F:oxidoreductase activity, acting on NAD(P)H, quinone or similar compound as acceptor"/>
    <property type="evidence" value="ECO:0007669"/>
    <property type="project" value="InterPro"/>
</dbReference>
<comment type="subunit">
    <text evidence="6">Homodimer.</text>
</comment>
<sequence>MKVLCIESTPKPLERSYGRRMIKAFVEEYKKNNPEDTVDMLNLYENHYPPLSSEDIEEALNEGRGRMVEEAEKFKSYDKYIIGAPMWNLGIPSALKSYIDHIVVSGVTFRYNKVGIPTGLLKNKSIFYIGTRGGYYPFPVSLFAHDISYVKFILKFIGIKKFKEFLLDGIDQSPERTARRFEKTLERVRSHARRF</sequence>
<dbReference type="PANTHER" id="PTHR43741:SF4">
    <property type="entry name" value="FMN-DEPENDENT NADH:QUINONE OXIDOREDUCTASE"/>
    <property type="match status" value="1"/>
</dbReference>
<organism evidence="8 9">
    <name type="scientific">Propionigenium maris DSM 9537</name>
    <dbReference type="NCBI Taxonomy" id="1123000"/>
    <lineage>
        <taxon>Bacteria</taxon>
        <taxon>Fusobacteriati</taxon>
        <taxon>Fusobacteriota</taxon>
        <taxon>Fusobacteriia</taxon>
        <taxon>Fusobacteriales</taxon>
        <taxon>Fusobacteriaceae</taxon>
        <taxon>Propionigenium</taxon>
    </lineage>
</organism>
<dbReference type="Pfam" id="PF02525">
    <property type="entry name" value="Flavodoxin_2"/>
    <property type="match status" value="1"/>
</dbReference>
<evidence type="ECO:0000313" key="8">
    <source>
        <dbReference type="EMBL" id="GLI55526.1"/>
    </source>
</evidence>
<feature type="binding site" evidence="6">
    <location>
        <begin position="131"/>
        <end position="134"/>
    </location>
    <ligand>
        <name>FMN</name>
        <dbReference type="ChEBI" id="CHEBI:58210"/>
    </ligand>
</feature>
<dbReference type="AlphaFoldDB" id="A0A9W6GKL1"/>
<comment type="function">
    <text evidence="6">Quinone reductase that provides resistance to thiol-specific stress caused by electrophilic quinones.</text>
</comment>
<keyword evidence="9" id="KW-1185">Reference proteome</keyword>
<name>A0A9W6GKL1_9FUSO</name>
<accession>A0A9W6GKL1</accession>
<dbReference type="Proteomes" id="UP001144471">
    <property type="component" value="Unassembled WGS sequence"/>
</dbReference>
<keyword evidence="3 6" id="KW-0560">Oxidoreductase</keyword>
<evidence type="ECO:0000259" key="7">
    <source>
        <dbReference type="Pfam" id="PF02525"/>
    </source>
</evidence>
<evidence type="ECO:0000256" key="3">
    <source>
        <dbReference type="ARBA" id="ARBA00023002"/>
    </source>
</evidence>
<dbReference type="InterPro" id="IPR050104">
    <property type="entry name" value="FMN-dep_NADH:Q_OxRdtase_AzoR1"/>
</dbReference>
<evidence type="ECO:0000313" key="9">
    <source>
        <dbReference type="Proteomes" id="UP001144471"/>
    </source>
</evidence>
<protein>
    <recommendedName>
        <fullName evidence="6">FMN dependent NADH:quinone oxidoreductase</fullName>
        <ecNumber evidence="6">1.6.5.-</ecNumber>
    </recommendedName>
    <alternativeName>
        <fullName evidence="6">Azo-dye reductase</fullName>
    </alternativeName>
    <alternativeName>
        <fullName evidence="6">FMN-dependent NADH-azo compound oxidoreductase</fullName>
    </alternativeName>
    <alternativeName>
        <fullName evidence="6">FMN-dependent NADH-azoreductase</fullName>
        <ecNumber evidence="6">1.7.1.17</ecNumber>
    </alternativeName>
</protein>